<comment type="caution">
    <text evidence="2">The sequence shown here is derived from an EMBL/GenBank/DDBJ whole genome shotgun (WGS) entry which is preliminary data.</text>
</comment>
<dbReference type="AlphaFoldDB" id="A0A0W0G0S3"/>
<reference evidence="2 3" key="1">
    <citation type="submission" date="2015-12" db="EMBL/GenBank/DDBJ databases">
        <title>Draft genome sequence of Moniliophthora roreri, the causal agent of frosty pod rot of cacao.</title>
        <authorList>
            <person name="Aime M.C."/>
            <person name="Diaz-Valderrama J.R."/>
            <person name="Kijpornyongpan T."/>
            <person name="Phillips-Mora W."/>
        </authorList>
    </citation>
    <scope>NUCLEOTIDE SEQUENCE [LARGE SCALE GENOMIC DNA]</scope>
    <source>
        <strain evidence="2 3">MCA 2952</strain>
    </source>
</reference>
<accession>A0A0W0G0S3</accession>
<feature type="region of interest" description="Disordered" evidence="1">
    <location>
        <begin position="29"/>
        <end position="72"/>
    </location>
</feature>
<organism evidence="2 3">
    <name type="scientific">Moniliophthora roreri</name>
    <name type="common">Frosty pod rot fungus</name>
    <name type="synonym">Monilia roreri</name>
    <dbReference type="NCBI Taxonomy" id="221103"/>
    <lineage>
        <taxon>Eukaryota</taxon>
        <taxon>Fungi</taxon>
        <taxon>Dikarya</taxon>
        <taxon>Basidiomycota</taxon>
        <taxon>Agaricomycotina</taxon>
        <taxon>Agaricomycetes</taxon>
        <taxon>Agaricomycetidae</taxon>
        <taxon>Agaricales</taxon>
        <taxon>Marasmiineae</taxon>
        <taxon>Marasmiaceae</taxon>
        <taxon>Moniliophthora</taxon>
    </lineage>
</organism>
<evidence type="ECO:0000256" key="1">
    <source>
        <dbReference type="SAM" id="MobiDB-lite"/>
    </source>
</evidence>
<feature type="compositionally biased region" description="Acidic residues" evidence="1">
    <location>
        <begin position="61"/>
        <end position="70"/>
    </location>
</feature>
<dbReference type="EMBL" id="LATX01001374">
    <property type="protein sequence ID" value="KTB42172.1"/>
    <property type="molecule type" value="Genomic_DNA"/>
</dbReference>
<evidence type="ECO:0000313" key="3">
    <source>
        <dbReference type="Proteomes" id="UP000054988"/>
    </source>
</evidence>
<gene>
    <name evidence="2" type="ORF">WG66_5238</name>
</gene>
<dbReference type="Proteomes" id="UP000054988">
    <property type="component" value="Unassembled WGS sequence"/>
</dbReference>
<sequence>MHFLGMTTGSVYIDDCAELSADKISQHYGADTEHRPHPHNQTGASMLSDKEFSDVLSEASETGDSDDEELRDLPSSACKILDGLDQMMECVHVPRYPGPFHNNKNQLLLFKQALAQLQANRVIPNGYGMQPEEWEDNKYPSYEVLQSGKGIQKLRVDLPDYVWQLKAEKWVQGLEMMNYMMEHGL</sequence>
<evidence type="ECO:0000313" key="2">
    <source>
        <dbReference type="EMBL" id="KTB42172.1"/>
    </source>
</evidence>
<proteinExistence type="predicted"/>
<protein>
    <submittedName>
        <fullName evidence="2">Uncharacterized protein</fullName>
    </submittedName>
</protein>
<dbReference type="eggNOG" id="ENOG502SVPC">
    <property type="taxonomic scope" value="Eukaryota"/>
</dbReference>
<name>A0A0W0G0S3_MONRR</name>